<evidence type="ECO:0000313" key="2">
    <source>
        <dbReference type="EMBL" id="TDD84311.1"/>
    </source>
</evidence>
<sequence length="311" mass="33768">MTGANAEEFAEFGAAALDSFKALFEQAEHLDHRNNDDHARELIGDLLIDLMHYSEQRNLEFDDIVAEAQGYFLSEQNNSSVFSIGSTIQLEGPAADEAILLGQPTRGSLTGLLVPNYGPVEYYVHFLGETSNRKVLAADLEPAPPFPTTPTTKGIIDDPLKAEEALIETMTRIGRADLQGARPQTDDLRHRQALLSAVATWNNMKDRDIIDLLMPQVTARLPIDDAKSQPESPPEHDSPAPGQLAAQAFPVPLCQGLPSQPPEAPTTVAARPVDAPPKRSSATRSTTATSVRGNEPMVPSKLGRQTRGRIH</sequence>
<name>A0A4R5BDM0_9ACTN</name>
<reference evidence="2 3" key="1">
    <citation type="submission" date="2019-03" db="EMBL/GenBank/DDBJ databases">
        <title>Draft genome sequences of novel Actinobacteria.</title>
        <authorList>
            <person name="Sahin N."/>
            <person name="Ay H."/>
            <person name="Saygin H."/>
        </authorList>
    </citation>
    <scope>NUCLEOTIDE SEQUENCE [LARGE SCALE GENOMIC DNA]</scope>
    <source>
        <strain evidence="2 3">H3C3</strain>
    </source>
</reference>
<accession>A0A4R5BDM0</accession>
<feature type="compositionally biased region" description="Low complexity" evidence="1">
    <location>
        <begin position="279"/>
        <end position="290"/>
    </location>
</feature>
<dbReference type="AlphaFoldDB" id="A0A4R5BDM0"/>
<comment type="caution">
    <text evidence="2">The sequence shown here is derived from an EMBL/GenBank/DDBJ whole genome shotgun (WGS) entry which is preliminary data.</text>
</comment>
<feature type="compositionally biased region" description="Basic and acidic residues" evidence="1">
    <location>
        <begin position="224"/>
        <end position="238"/>
    </location>
</feature>
<feature type="region of interest" description="Disordered" evidence="1">
    <location>
        <begin position="224"/>
        <end position="243"/>
    </location>
</feature>
<evidence type="ECO:0000313" key="3">
    <source>
        <dbReference type="Proteomes" id="UP000294513"/>
    </source>
</evidence>
<feature type="region of interest" description="Disordered" evidence="1">
    <location>
        <begin position="253"/>
        <end position="311"/>
    </location>
</feature>
<organism evidence="2 3">
    <name type="scientific">Actinomadura rubrisoli</name>
    <dbReference type="NCBI Taxonomy" id="2530368"/>
    <lineage>
        <taxon>Bacteria</taxon>
        <taxon>Bacillati</taxon>
        <taxon>Actinomycetota</taxon>
        <taxon>Actinomycetes</taxon>
        <taxon>Streptosporangiales</taxon>
        <taxon>Thermomonosporaceae</taxon>
        <taxon>Actinomadura</taxon>
    </lineage>
</organism>
<dbReference type="Proteomes" id="UP000294513">
    <property type="component" value="Unassembled WGS sequence"/>
</dbReference>
<proteinExistence type="predicted"/>
<gene>
    <name evidence="2" type="ORF">E1298_20125</name>
</gene>
<dbReference type="RefSeq" id="WP_131895469.1">
    <property type="nucleotide sequence ID" value="NZ_SMKU01000103.1"/>
</dbReference>
<protein>
    <submittedName>
        <fullName evidence="2">Uncharacterized protein</fullName>
    </submittedName>
</protein>
<keyword evidence="3" id="KW-1185">Reference proteome</keyword>
<evidence type="ECO:0000256" key="1">
    <source>
        <dbReference type="SAM" id="MobiDB-lite"/>
    </source>
</evidence>
<dbReference type="OrthoDB" id="3473321at2"/>
<dbReference type="EMBL" id="SMKU01000103">
    <property type="protein sequence ID" value="TDD84311.1"/>
    <property type="molecule type" value="Genomic_DNA"/>
</dbReference>